<evidence type="ECO:0000256" key="9">
    <source>
        <dbReference type="ARBA" id="ARBA00023157"/>
    </source>
</evidence>
<keyword evidence="5 14" id="KW-0732">Signal</keyword>
<dbReference type="Pfam" id="PF13855">
    <property type="entry name" value="LRR_8"/>
    <property type="match status" value="4"/>
</dbReference>
<dbReference type="InterPro" id="IPR003591">
    <property type="entry name" value="Leu-rich_rpt_typical-subtyp"/>
</dbReference>
<evidence type="ECO:0000256" key="1">
    <source>
        <dbReference type="ARBA" id="ARBA00004251"/>
    </source>
</evidence>
<dbReference type="PROSITE" id="PS51450">
    <property type="entry name" value="LRR"/>
    <property type="match status" value="5"/>
</dbReference>
<feature type="compositionally biased region" description="Basic and acidic residues" evidence="12">
    <location>
        <begin position="929"/>
        <end position="940"/>
    </location>
</feature>
<dbReference type="InterPro" id="IPR003598">
    <property type="entry name" value="Ig_sub2"/>
</dbReference>
<evidence type="ECO:0000256" key="12">
    <source>
        <dbReference type="SAM" id="MobiDB-lite"/>
    </source>
</evidence>
<dbReference type="InterPro" id="IPR000483">
    <property type="entry name" value="Cys-rich_flank_reg_C"/>
</dbReference>
<dbReference type="InterPro" id="IPR036179">
    <property type="entry name" value="Ig-like_dom_sf"/>
</dbReference>
<dbReference type="Pfam" id="PF00560">
    <property type="entry name" value="LRR_1"/>
    <property type="match status" value="1"/>
</dbReference>
<dbReference type="FunFam" id="2.60.40.10:FF:000161">
    <property type="entry name" value="Leucine rich repeats and immunoglobulin like domains 2"/>
    <property type="match status" value="1"/>
</dbReference>
<keyword evidence="9" id="KW-1015">Disulfide bond</keyword>
<dbReference type="InterPro" id="IPR032675">
    <property type="entry name" value="LRR_dom_sf"/>
</dbReference>
<dbReference type="SMART" id="SM00365">
    <property type="entry name" value="LRR_SD22"/>
    <property type="match status" value="4"/>
</dbReference>
<keyword evidence="2" id="KW-1003">Cell membrane</keyword>
<accession>A0A8D3DQW7</accession>
<dbReference type="FunFam" id="2.60.40.10:FF:000150">
    <property type="entry name" value="Leucine rich repeats and immunoglobulin like domains 3"/>
    <property type="match status" value="1"/>
</dbReference>
<organism evidence="16 17">
    <name type="scientific">Scophthalmus maximus</name>
    <name type="common">Turbot</name>
    <name type="synonym">Psetta maxima</name>
    <dbReference type="NCBI Taxonomy" id="52904"/>
    <lineage>
        <taxon>Eukaryota</taxon>
        <taxon>Metazoa</taxon>
        <taxon>Chordata</taxon>
        <taxon>Craniata</taxon>
        <taxon>Vertebrata</taxon>
        <taxon>Euteleostomi</taxon>
        <taxon>Actinopterygii</taxon>
        <taxon>Neopterygii</taxon>
        <taxon>Teleostei</taxon>
        <taxon>Neoteleostei</taxon>
        <taxon>Acanthomorphata</taxon>
        <taxon>Carangaria</taxon>
        <taxon>Pleuronectiformes</taxon>
        <taxon>Pleuronectoidei</taxon>
        <taxon>Scophthalmidae</taxon>
        <taxon>Scophthalmus</taxon>
    </lineage>
</organism>
<dbReference type="SMART" id="SM00408">
    <property type="entry name" value="IGc2"/>
    <property type="match status" value="3"/>
</dbReference>
<keyword evidence="10" id="KW-0325">Glycoprotein</keyword>
<protein>
    <submittedName>
        <fullName evidence="16">Leucine rich repeats and immunoglobulin like domains 1</fullName>
    </submittedName>
</protein>
<dbReference type="GO" id="GO:0005886">
    <property type="term" value="C:plasma membrane"/>
    <property type="evidence" value="ECO:0007669"/>
    <property type="project" value="UniProtKB-SubCell"/>
</dbReference>
<evidence type="ECO:0000313" key="17">
    <source>
        <dbReference type="Proteomes" id="UP000694558"/>
    </source>
</evidence>
<dbReference type="SMART" id="SM00082">
    <property type="entry name" value="LRRCT"/>
    <property type="match status" value="1"/>
</dbReference>
<evidence type="ECO:0000256" key="7">
    <source>
        <dbReference type="ARBA" id="ARBA00022989"/>
    </source>
</evidence>
<dbReference type="InterPro" id="IPR001611">
    <property type="entry name" value="Leu-rich_rpt"/>
</dbReference>
<evidence type="ECO:0000256" key="2">
    <source>
        <dbReference type="ARBA" id="ARBA00022475"/>
    </source>
</evidence>
<keyword evidence="4 13" id="KW-0812">Transmembrane</keyword>
<keyword evidence="7 13" id="KW-1133">Transmembrane helix</keyword>
<dbReference type="FunFam" id="3.80.10.10:FF:000023">
    <property type="entry name" value="Leucine rich repeats and immunoglobulin like domains 3"/>
    <property type="match status" value="1"/>
</dbReference>
<dbReference type="InterPro" id="IPR013098">
    <property type="entry name" value="Ig_I-set"/>
</dbReference>
<dbReference type="Ensembl" id="ENSSMAT00000053559.1">
    <property type="protein sequence ID" value="ENSSMAP00000061926.1"/>
    <property type="gene ID" value="ENSSMAG00000010839.2"/>
</dbReference>
<feature type="compositionally biased region" description="Basic and acidic residues" evidence="12">
    <location>
        <begin position="967"/>
        <end position="977"/>
    </location>
</feature>
<dbReference type="SUPFAM" id="SSF52058">
    <property type="entry name" value="L domain-like"/>
    <property type="match status" value="1"/>
</dbReference>
<keyword evidence="3" id="KW-0433">Leucine-rich repeat</keyword>
<dbReference type="Gene3D" id="2.60.40.10">
    <property type="entry name" value="Immunoglobulins"/>
    <property type="match status" value="3"/>
</dbReference>
<dbReference type="InterPro" id="IPR003599">
    <property type="entry name" value="Ig_sub"/>
</dbReference>
<feature type="chain" id="PRO_5034460544" evidence="14">
    <location>
        <begin position="32"/>
        <end position="1003"/>
    </location>
</feature>
<evidence type="ECO:0000256" key="10">
    <source>
        <dbReference type="ARBA" id="ARBA00023180"/>
    </source>
</evidence>
<evidence type="ECO:0000256" key="13">
    <source>
        <dbReference type="SAM" id="Phobius"/>
    </source>
</evidence>
<evidence type="ECO:0000256" key="11">
    <source>
        <dbReference type="ARBA" id="ARBA00023319"/>
    </source>
</evidence>
<feature type="domain" description="Ig-like" evidence="15">
    <location>
        <begin position="565"/>
        <end position="654"/>
    </location>
</feature>
<dbReference type="PROSITE" id="PS50835">
    <property type="entry name" value="IG_LIKE"/>
    <property type="match status" value="3"/>
</dbReference>
<keyword evidence="11" id="KW-0393">Immunoglobulin domain</keyword>
<dbReference type="Pfam" id="PF13927">
    <property type="entry name" value="Ig_3"/>
    <property type="match status" value="1"/>
</dbReference>
<sequence length="1003" mass="109429">MAASPGRFGSVSTCALYFILTLGLLVGGGSGSDPPCPENCTCGGDSVDCGVQKKEKRKRLVARPNAPNAFFLCFFFLSPRHHNKIRSIDGRRTRELVSVETLDLSNNDITELRGHCFTAGLQIQDLYLSNNKISVLELGALDHLGSTLQVLRLSRNRISQIPVRAFQLPRLTQLELNRNRIRQVEGLTFQGLSSLEVLKLQRNSISKLTDGAFWDLAKMKVLHLDYNSLTEVNSGSLYGLTSLQQLYLSNNSIARINPDGWKFCQKLRELNLSYNNLTRLDEGSLAVLGDLHTLRLGHNSIGHITEGAFRGLKAVRLLELDHNDISGTIEDTNGAFSGLDSLNKLTLFGNKIKSVAKKAFSGLETLEHLNLGENAIRSIQPDAFSKIKSLKSLLIQSESFLCDCQLQWLPDWLVTRGLQAGVNATCAHPESLKGTSIFQAPASSFVCDDLPKPQITVQPEATVTVLGSNVRLTCTAASSSSSPMTFAWRKDQELLQHAETENYAHVQAHQGTPRDGPGAGVMEYTTILHLRHVTFAHEGRYQCIITNHFGSTYSSKARLIVNVLPSFVKTPKDSTIRTGHTARLECAAEGHPSPQIAWQKDGGTDFPAARERRMHVMPDDDVFFITDVKPEDMGVYSCTAKNTAGTMSANATLTVLETPHLAQDLEDRSVVVGDTVALQCKALGSPPPRITWLRNDQPLRPSDRHHFTPGNQLLVIGAASLEDAGRYTCLMSNTLGTERAHSQVVVTQGRGPCASPPGPSTVTIGIIVIAVVTSIVVTSLVWVCIIYQTRKKSEECSVTNTDETIVPPDVPSYLSSQGTLSERQDVCIRVEAGGGPQPNGHTPKNHDFDGAVVCTDCMENGNSYSKDPDYLTHCYGPAGGVDYQQHAVPPPYSHFYPAEHRDAVSHAAPLCNGTPNGIRKDAQGSTLPKNHDTNQHDRKAGQTPARSPSQEESFHKPVKLAGAMSRGRPDSDCEPELRQTLLSNGHALRASQSESAPLRRASD</sequence>
<evidence type="ECO:0000256" key="3">
    <source>
        <dbReference type="ARBA" id="ARBA00022614"/>
    </source>
</evidence>
<feature type="domain" description="Ig-like" evidence="15">
    <location>
        <begin position="659"/>
        <end position="747"/>
    </location>
</feature>
<dbReference type="Pfam" id="PF01463">
    <property type="entry name" value="LRRCT"/>
    <property type="match status" value="1"/>
</dbReference>
<dbReference type="InterPro" id="IPR013783">
    <property type="entry name" value="Ig-like_fold"/>
</dbReference>
<dbReference type="FunFam" id="2.60.40.10:FF:000224">
    <property type="entry name" value="Leucine rich repeats and immunoglobulin like domains 3"/>
    <property type="match status" value="1"/>
</dbReference>
<feature type="region of interest" description="Disordered" evidence="12">
    <location>
        <begin position="907"/>
        <end position="1003"/>
    </location>
</feature>
<feature type="signal peptide" evidence="14">
    <location>
        <begin position="1"/>
        <end position="31"/>
    </location>
</feature>
<reference evidence="16" key="2">
    <citation type="submission" date="2025-08" db="UniProtKB">
        <authorList>
            <consortium name="Ensembl"/>
        </authorList>
    </citation>
    <scope>IDENTIFICATION</scope>
</reference>
<dbReference type="Pfam" id="PF07679">
    <property type="entry name" value="I-set"/>
    <property type="match status" value="2"/>
</dbReference>
<dbReference type="SMART" id="SM00369">
    <property type="entry name" value="LRR_TYP"/>
    <property type="match status" value="11"/>
</dbReference>
<dbReference type="Proteomes" id="UP000694558">
    <property type="component" value="Chromosome 6"/>
</dbReference>
<dbReference type="PANTHER" id="PTHR45842:SF24">
    <property type="entry name" value="LEUCINE-RICH REPEATS AND IMMUNOGLOBULIN-LIKE DOMAINS 1"/>
    <property type="match status" value="1"/>
</dbReference>
<evidence type="ECO:0000256" key="5">
    <source>
        <dbReference type="ARBA" id="ARBA00022729"/>
    </source>
</evidence>
<gene>
    <name evidence="16" type="primary">LRIG1</name>
</gene>
<keyword evidence="6" id="KW-0677">Repeat</keyword>
<feature type="transmembrane region" description="Helical" evidence="13">
    <location>
        <begin position="762"/>
        <end position="787"/>
    </location>
</feature>
<dbReference type="Gene3D" id="3.80.10.10">
    <property type="entry name" value="Ribonuclease Inhibitor"/>
    <property type="match status" value="2"/>
</dbReference>
<evidence type="ECO:0000256" key="8">
    <source>
        <dbReference type="ARBA" id="ARBA00023136"/>
    </source>
</evidence>
<dbReference type="SMART" id="SM00409">
    <property type="entry name" value="IG"/>
    <property type="match status" value="3"/>
</dbReference>
<dbReference type="CDD" id="cd05763">
    <property type="entry name" value="IgI_LRIG1-like"/>
    <property type="match status" value="1"/>
</dbReference>
<evidence type="ECO:0000256" key="4">
    <source>
        <dbReference type="ARBA" id="ARBA00022692"/>
    </source>
</evidence>
<dbReference type="AlphaFoldDB" id="A0A8D3DQW7"/>
<dbReference type="SUPFAM" id="SSF48726">
    <property type="entry name" value="Immunoglobulin"/>
    <property type="match status" value="3"/>
</dbReference>
<dbReference type="PANTHER" id="PTHR45842">
    <property type="entry name" value="SYNAPTIC ADHESION-LIKE MOLECULE SALM"/>
    <property type="match status" value="1"/>
</dbReference>
<keyword evidence="8 13" id="KW-0472">Membrane</keyword>
<dbReference type="GeneTree" id="ENSGT00940000158502"/>
<dbReference type="InterPro" id="IPR050467">
    <property type="entry name" value="LRFN"/>
</dbReference>
<reference evidence="16" key="1">
    <citation type="submission" date="2023-05" db="EMBL/GenBank/DDBJ databases">
        <title>High-quality long-read genome of Scophthalmus maximus.</title>
        <authorList>
            <person name="Lien S."/>
            <person name="Martinez P."/>
        </authorList>
    </citation>
    <scope>NUCLEOTIDE SEQUENCE [LARGE SCALE GENOMIC DNA]</scope>
</reference>
<evidence type="ECO:0000313" key="16">
    <source>
        <dbReference type="Ensembl" id="ENSSMAP00000061926.1"/>
    </source>
</evidence>
<evidence type="ECO:0000256" key="14">
    <source>
        <dbReference type="SAM" id="SignalP"/>
    </source>
</evidence>
<name>A0A8D3DQW7_SCOMX</name>
<dbReference type="InterPro" id="IPR007110">
    <property type="entry name" value="Ig-like_dom"/>
</dbReference>
<proteinExistence type="predicted"/>
<feature type="domain" description="Ig-like" evidence="15">
    <location>
        <begin position="453"/>
        <end position="561"/>
    </location>
</feature>
<evidence type="ECO:0000259" key="15">
    <source>
        <dbReference type="PROSITE" id="PS50835"/>
    </source>
</evidence>
<evidence type="ECO:0000256" key="6">
    <source>
        <dbReference type="ARBA" id="ARBA00022737"/>
    </source>
</evidence>
<comment type="subcellular location">
    <subcellularLocation>
        <location evidence="1">Cell membrane</location>
        <topology evidence="1">Single-pass type I membrane protein</topology>
    </subcellularLocation>
</comment>